<feature type="signal peptide" evidence="3">
    <location>
        <begin position="1"/>
        <end position="16"/>
    </location>
</feature>
<evidence type="ECO:0000313" key="4">
    <source>
        <dbReference type="EMBL" id="KZS11481.1"/>
    </source>
</evidence>
<comment type="caution">
    <text evidence="4">The sequence shown here is derived from an EMBL/GenBank/DDBJ whole genome shotgun (WGS) entry which is preliminary data.</text>
</comment>
<accession>A0A164ULX0</accession>
<dbReference type="InterPro" id="IPR050468">
    <property type="entry name" value="Cuticle_Struct_Prot"/>
</dbReference>
<reference evidence="4 5" key="1">
    <citation type="submission" date="2016-03" db="EMBL/GenBank/DDBJ databases">
        <title>EvidentialGene: Evidence-directed Construction of Genes on Genomes.</title>
        <authorList>
            <person name="Gilbert D.G."/>
            <person name="Choi J.-H."/>
            <person name="Mockaitis K."/>
            <person name="Colbourne J."/>
            <person name="Pfrender M."/>
        </authorList>
    </citation>
    <scope>NUCLEOTIDE SEQUENCE [LARGE SCALE GENOMIC DNA]</scope>
    <source>
        <strain evidence="4 5">Xinb3</strain>
        <tissue evidence="4">Complete organism</tissue>
    </source>
</reference>
<dbReference type="PROSITE" id="PS51155">
    <property type="entry name" value="CHIT_BIND_RR_2"/>
    <property type="match status" value="1"/>
</dbReference>
<evidence type="ECO:0000313" key="5">
    <source>
        <dbReference type="Proteomes" id="UP000076858"/>
    </source>
</evidence>
<dbReference type="PANTHER" id="PTHR10380:SF173">
    <property type="entry name" value="CUTICULAR PROTEIN 47EF, ISOFORM C-RELATED"/>
    <property type="match status" value="1"/>
</dbReference>
<dbReference type="GO" id="GO:0008010">
    <property type="term" value="F:structural constituent of chitin-based larval cuticle"/>
    <property type="evidence" value="ECO:0007669"/>
    <property type="project" value="TreeGrafter"/>
</dbReference>
<evidence type="ECO:0000256" key="2">
    <source>
        <dbReference type="PROSITE-ProRule" id="PRU00497"/>
    </source>
</evidence>
<feature type="chain" id="PRO_5007853647" description="Cuticle protein" evidence="3">
    <location>
        <begin position="17"/>
        <end position="110"/>
    </location>
</feature>
<dbReference type="AlphaFoldDB" id="A0A164ULX0"/>
<dbReference type="InterPro" id="IPR000618">
    <property type="entry name" value="Insect_cuticle"/>
</dbReference>
<organism evidence="4 5">
    <name type="scientific">Daphnia magna</name>
    <dbReference type="NCBI Taxonomy" id="35525"/>
    <lineage>
        <taxon>Eukaryota</taxon>
        <taxon>Metazoa</taxon>
        <taxon>Ecdysozoa</taxon>
        <taxon>Arthropoda</taxon>
        <taxon>Crustacea</taxon>
        <taxon>Branchiopoda</taxon>
        <taxon>Diplostraca</taxon>
        <taxon>Cladocera</taxon>
        <taxon>Anomopoda</taxon>
        <taxon>Daphniidae</taxon>
        <taxon>Daphnia</taxon>
    </lineage>
</organism>
<evidence type="ECO:0000256" key="3">
    <source>
        <dbReference type="SAM" id="SignalP"/>
    </source>
</evidence>
<sequence>MKLFVVAALLVVAASAAPFDYASPAAPFDYVPPSYTAPLITITPDGSIKWNYTESNYTALEESQNQKYQATSSDSYGSNTNRGSYFSISPEGEKIMLPWTADKNGFQASG</sequence>
<dbReference type="GO" id="GO:0062129">
    <property type="term" value="C:chitin-based extracellular matrix"/>
    <property type="evidence" value="ECO:0007669"/>
    <property type="project" value="TreeGrafter"/>
</dbReference>
<keyword evidence="3" id="KW-0732">Signal</keyword>
<protein>
    <recommendedName>
        <fullName evidence="6">Cuticle protein</fullName>
    </recommendedName>
</protein>
<dbReference type="EMBL" id="LRGB01001581">
    <property type="protein sequence ID" value="KZS11481.1"/>
    <property type="molecule type" value="Genomic_DNA"/>
</dbReference>
<keyword evidence="1 2" id="KW-0193">Cuticle</keyword>
<keyword evidence="5" id="KW-1185">Reference proteome</keyword>
<evidence type="ECO:0000256" key="1">
    <source>
        <dbReference type="ARBA" id="ARBA00022460"/>
    </source>
</evidence>
<name>A0A164ULX0_9CRUS</name>
<dbReference type="Proteomes" id="UP000076858">
    <property type="component" value="Unassembled WGS sequence"/>
</dbReference>
<gene>
    <name evidence="4" type="ORF">APZ42_024284</name>
</gene>
<evidence type="ECO:0008006" key="6">
    <source>
        <dbReference type="Google" id="ProtNLM"/>
    </source>
</evidence>
<dbReference type="Pfam" id="PF00379">
    <property type="entry name" value="Chitin_bind_4"/>
    <property type="match status" value="1"/>
</dbReference>
<dbReference type="OrthoDB" id="7255276at2759"/>
<dbReference type="PANTHER" id="PTHR10380">
    <property type="entry name" value="CUTICLE PROTEIN"/>
    <property type="match status" value="1"/>
</dbReference>
<proteinExistence type="predicted"/>